<accession>X1BXF4</accession>
<name>X1BXF4_9ZZZZ</name>
<dbReference type="InterPro" id="IPR036583">
    <property type="entry name" value="23S_rRNA_IVS_sf"/>
</dbReference>
<dbReference type="Gene3D" id="1.20.1440.60">
    <property type="entry name" value="23S rRNA-intervening sequence"/>
    <property type="match status" value="1"/>
</dbReference>
<proteinExistence type="predicted"/>
<comment type="caution">
    <text evidence="1">The sequence shown here is derived from an EMBL/GenBank/DDBJ whole genome shotgun (WGS) entry which is preliminary data.</text>
</comment>
<dbReference type="AlphaFoldDB" id="X1BXF4"/>
<feature type="non-terminal residue" evidence="1">
    <location>
        <position position="54"/>
    </location>
</feature>
<dbReference type="NCBIfam" id="TIGR02436">
    <property type="entry name" value="four helix bundle protein"/>
    <property type="match status" value="1"/>
</dbReference>
<dbReference type="InterPro" id="IPR012657">
    <property type="entry name" value="23S_rRNA-intervening_sequence"/>
</dbReference>
<sequence length="54" mass="6267">MSYFEDLKVWQRSVDLAVKVYKITKEEPFNRDFGLKDQVRRSAVSISSNIAEGD</sequence>
<evidence type="ECO:0008006" key="2">
    <source>
        <dbReference type="Google" id="ProtNLM"/>
    </source>
</evidence>
<dbReference type="EMBL" id="BART01015540">
    <property type="protein sequence ID" value="GAG85822.1"/>
    <property type="molecule type" value="Genomic_DNA"/>
</dbReference>
<dbReference type="SUPFAM" id="SSF158446">
    <property type="entry name" value="IVS-encoded protein-like"/>
    <property type="match status" value="1"/>
</dbReference>
<dbReference type="PANTHER" id="PTHR38471:SF2">
    <property type="entry name" value="FOUR HELIX BUNDLE PROTEIN"/>
    <property type="match status" value="1"/>
</dbReference>
<reference evidence="1" key="1">
    <citation type="journal article" date="2014" name="Front. Microbiol.">
        <title>High frequency of phylogenetically diverse reductive dehalogenase-homologous genes in deep subseafloor sedimentary metagenomes.</title>
        <authorList>
            <person name="Kawai M."/>
            <person name="Futagami T."/>
            <person name="Toyoda A."/>
            <person name="Takaki Y."/>
            <person name="Nishi S."/>
            <person name="Hori S."/>
            <person name="Arai W."/>
            <person name="Tsubouchi T."/>
            <person name="Morono Y."/>
            <person name="Uchiyama I."/>
            <person name="Ito T."/>
            <person name="Fujiyama A."/>
            <person name="Inagaki F."/>
            <person name="Takami H."/>
        </authorList>
    </citation>
    <scope>NUCLEOTIDE SEQUENCE</scope>
    <source>
        <strain evidence="1">Expedition CK06-06</strain>
    </source>
</reference>
<organism evidence="1">
    <name type="scientific">marine sediment metagenome</name>
    <dbReference type="NCBI Taxonomy" id="412755"/>
    <lineage>
        <taxon>unclassified sequences</taxon>
        <taxon>metagenomes</taxon>
        <taxon>ecological metagenomes</taxon>
    </lineage>
</organism>
<dbReference type="Pfam" id="PF05635">
    <property type="entry name" value="23S_rRNA_IVP"/>
    <property type="match status" value="1"/>
</dbReference>
<gene>
    <name evidence="1" type="ORF">S01H4_30153</name>
</gene>
<evidence type="ECO:0000313" key="1">
    <source>
        <dbReference type="EMBL" id="GAG85822.1"/>
    </source>
</evidence>
<protein>
    <recommendedName>
        <fullName evidence="2">Four helix bundle protein</fullName>
    </recommendedName>
</protein>
<dbReference type="PANTHER" id="PTHR38471">
    <property type="entry name" value="FOUR HELIX BUNDLE PROTEIN"/>
    <property type="match status" value="1"/>
</dbReference>